<dbReference type="Gene3D" id="3.40.50.720">
    <property type="entry name" value="NAD(P)-binding Rossmann-like Domain"/>
    <property type="match status" value="1"/>
</dbReference>
<evidence type="ECO:0000313" key="4">
    <source>
        <dbReference type="Proteomes" id="UP001301958"/>
    </source>
</evidence>
<dbReference type="Pfam" id="PF00106">
    <property type="entry name" value="adh_short"/>
    <property type="match status" value="1"/>
</dbReference>
<reference evidence="3" key="1">
    <citation type="journal article" date="2023" name="Mol. Phylogenet. Evol.">
        <title>Genome-scale phylogeny and comparative genomics of the fungal order Sordariales.</title>
        <authorList>
            <person name="Hensen N."/>
            <person name="Bonometti L."/>
            <person name="Westerberg I."/>
            <person name="Brannstrom I.O."/>
            <person name="Guillou S."/>
            <person name="Cros-Aarteil S."/>
            <person name="Calhoun S."/>
            <person name="Haridas S."/>
            <person name="Kuo A."/>
            <person name="Mondo S."/>
            <person name="Pangilinan J."/>
            <person name="Riley R."/>
            <person name="LaButti K."/>
            <person name="Andreopoulos B."/>
            <person name="Lipzen A."/>
            <person name="Chen C."/>
            <person name="Yan M."/>
            <person name="Daum C."/>
            <person name="Ng V."/>
            <person name="Clum A."/>
            <person name="Steindorff A."/>
            <person name="Ohm R.A."/>
            <person name="Martin F."/>
            <person name="Silar P."/>
            <person name="Natvig D.O."/>
            <person name="Lalanne C."/>
            <person name="Gautier V."/>
            <person name="Ament-Velasquez S.L."/>
            <person name="Kruys A."/>
            <person name="Hutchinson M.I."/>
            <person name="Powell A.J."/>
            <person name="Barry K."/>
            <person name="Miller A.N."/>
            <person name="Grigoriev I.V."/>
            <person name="Debuchy R."/>
            <person name="Gladieux P."/>
            <person name="Hiltunen Thoren M."/>
            <person name="Johannesson H."/>
        </authorList>
    </citation>
    <scope>NUCLEOTIDE SEQUENCE</scope>
    <source>
        <strain evidence="3">CBS 990.96</strain>
    </source>
</reference>
<organism evidence="3 4">
    <name type="scientific">Podospora fimiseda</name>
    <dbReference type="NCBI Taxonomy" id="252190"/>
    <lineage>
        <taxon>Eukaryota</taxon>
        <taxon>Fungi</taxon>
        <taxon>Dikarya</taxon>
        <taxon>Ascomycota</taxon>
        <taxon>Pezizomycotina</taxon>
        <taxon>Sordariomycetes</taxon>
        <taxon>Sordariomycetidae</taxon>
        <taxon>Sordariales</taxon>
        <taxon>Podosporaceae</taxon>
        <taxon>Podospora</taxon>
    </lineage>
</organism>
<dbReference type="InterPro" id="IPR036291">
    <property type="entry name" value="NAD(P)-bd_dom_sf"/>
</dbReference>
<dbReference type="Proteomes" id="UP001301958">
    <property type="component" value="Unassembled WGS sequence"/>
</dbReference>
<accession>A0AAN7BHR6</accession>
<dbReference type="PANTHER" id="PTHR24320">
    <property type="entry name" value="RETINOL DEHYDROGENASE"/>
    <property type="match status" value="1"/>
</dbReference>
<dbReference type="AlphaFoldDB" id="A0AAN7BHR6"/>
<dbReference type="PRINTS" id="PR00081">
    <property type="entry name" value="GDHRDH"/>
</dbReference>
<protein>
    <recommendedName>
        <fullName evidence="5">Oxidoreductase</fullName>
    </recommendedName>
</protein>
<comment type="similarity">
    <text evidence="1">Belongs to the short-chain dehydrogenases/reductases (SDR) family.</text>
</comment>
<keyword evidence="4" id="KW-1185">Reference proteome</keyword>
<dbReference type="SUPFAM" id="SSF51735">
    <property type="entry name" value="NAD(P)-binding Rossmann-fold domains"/>
    <property type="match status" value="1"/>
</dbReference>
<name>A0AAN7BHR6_9PEZI</name>
<sequence>MASNFDYDKDIPDLSGKVILITGGTNGLGAQTVIRLAAHNPSHIYFTGRNSHAASTLINQITSSGRTKTNLQFLPCDLRSLASVKAAVQSILSSQSRLDILVSNAGIMNHPPGLTTDGYELQFGVNYLSHALFIKLLLPLLLRSDSPRVIILTSTGFRGAPSGGIQFDSLRTTQDFPVFGGFIRYGQSKLAGVLLAKELAKRYPDILSVSVTPGIVDTELVKGQSAFHRGHIWLAAKLGQGGLITVEDGAKSQLWCAFAGRETMVNGGFYEPVGKLSGMKTKYTEDEELQGRLWEWTELDALKEWI</sequence>
<proteinExistence type="inferred from homology"/>
<comment type="caution">
    <text evidence="3">The sequence shown here is derived from an EMBL/GenBank/DDBJ whole genome shotgun (WGS) entry which is preliminary data.</text>
</comment>
<evidence type="ECO:0000313" key="3">
    <source>
        <dbReference type="EMBL" id="KAK4223508.1"/>
    </source>
</evidence>
<dbReference type="PANTHER" id="PTHR24320:SF154">
    <property type="entry name" value="OXIDOREDUCTASE, SHORT-CHAIN DEHYDROGENASE_REDUCTASE FAMILY (AFU_ORTHOLOGUE AFUA_2G04560)"/>
    <property type="match status" value="1"/>
</dbReference>
<evidence type="ECO:0000256" key="1">
    <source>
        <dbReference type="ARBA" id="ARBA00006484"/>
    </source>
</evidence>
<gene>
    <name evidence="3" type="ORF">QBC38DRAFT_372951</name>
</gene>
<dbReference type="InterPro" id="IPR002347">
    <property type="entry name" value="SDR_fam"/>
</dbReference>
<evidence type="ECO:0008006" key="5">
    <source>
        <dbReference type="Google" id="ProtNLM"/>
    </source>
</evidence>
<keyword evidence="2" id="KW-0560">Oxidoreductase</keyword>
<evidence type="ECO:0000256" key="2">
    <source>
        <dbReference type="ARBA" id="ARBA00023002"/>
    </source>
</evidence>
<dbReference type="EMBL" id="MU865424">
    <property type="protein sequence ID" value="KAK4223508.1"/>
    <property type="molecule type" value="Genomic_DNA"/>
</dbReference>
<dbReference type="GO" id="GO:0016491">
    <property type="term" value="F:oxidoreductase activity"/>
    <property type="evidence" value="ECO:0007669"/>
    <property type="project" value="UniProtKB-KW"/>
</dbReference>
<reference evidence="3" key="2">
    <citation type="submission" date="2023-05" db="EMBL/GenBank/DDBJ databases">
        <authorList>
            <consortium name="Lawrence Berkeley National Laboratory"/>
            <person name="Steindorff A."/>
            <person name="Hensen N."/>
            <person name="Bonometti L."/>
            <person name="Westerberg I."/>
            <person name="Brannstrom I.O."/>
            <person name="Guillou S."/>
            <person name="Cros-Aarteil S."/>
            <person name="Calhoun S."/>
            <person name="Haridas S."/>
            <person name="Kuo A."/>
            <person name="Mondo S."/>
            <person name="Pangilinan J."/>
            <person name="Riley R."/>
            <person name="Labutti K."/>
            <person name="Andreopoulos B."/>
            <person name="Lipzen A."/>
            <person name="Chen C."/>
            <person name="Yanf M."/>
            <person name="Daum C."/>
            <person name="Ng V."/>
            <person name="Clum A."/>
            <person name="Ohm R."/>
            <person name="Martin F."/>
            <person name="Silar P."/>
            <person name="Natvig D."/>
            <person name="Lalanne C."/>
            <person name="Gautier V."/>
            <person name="Ament-Velasquez S.L."/>
            <person name="Kruys A."/>
            <person name="Hutchinson M.I."/>
            <person name="Powell A.J."/>
            <person name="Barry K."/>
            <person name="Miller A.N."/>
            <person name="Grigoriev I.V."/>
            <person name="Debuchy R."/>
            <person name="Gladieux P."/>
            <person name="Thoren M.H."/>
            <person name="Johannesson H."/>
        </authorList>
    </citation>
    <scope>NUCLEOTIDE SEQUENCE</scope>
    <source>
        <strain evidence="3">CBS 990.96</strain>
    </source>
</reference>